<evidence type="ECO:0000256" key="9">
    <source>
        <dbReference type="ARBA" id="ARBA00022805"/>
    </source>
</evidence>
<feature type="region of interest" description="Disordered" evidence="17">
    <location>
        <begin position="606"/>
        <end position="740"/>
    </location>
</feature>
<dbReference type="CDD" id="cd01853">
    <property type="entry name" value="Toc34_like"/>
    <property type="match status" value="1"/>
</dbReference>
<feature type="compositionally biased region" description="Acidic residues" evidence="17">
    <location>
        <begin position="39"/>
        <end position="58"/>
    </location>
</feature>
<dbReference type="FunFam" id="3.40.50.300:FF:000413">
    <property type="entry name" value="Translocase of chloroplast 120, chloroplastic"/>
    <property type="match status" value="1"/>
</dbReference>
<evidence type="ECO:0000256" key="7">
    <source>
        <dbReference type="ARBA" id="ARBA00022741"/>
    </source>
</evidence>
<keyword evidence="7" id="KW-0547">Nucleotide-binding</keyword>
<feature type="compositionally biased region" description="Basic and acidic residues" evidence="17">
    <location>
        <begin position="659"/>
        <end position="669"/>
    </location>
</feature>
<comment type="subcellular location">
    <subcellularLocation>
        <location evidence="15">Plastid</location>
        <location evidence="15">Chloroplast outer membrane</location>
        <topology evidence="15">Single-pass membrane protein</topology>
    </subcellularLocation>
</comment>
<keyword evidence="14" id="KW-0472">Membrane</keyword>
<evidence type="ECO:0000256" key="10">
    <source>
        <dbReference type="ARBA" id="ARBA00022842"/>
    </source>
</evidence>
<keyword evidence="10" id="KW-0460">Magnesium</keyword>
<evidence type="ECO:0000256" key="12">
    <source>
        <dbReference type="ARBA" id="ARBA00022989"/>
    </source>
</evidence>
<dbReference type="Proteomes" id="UP000594263">
    <property type="component" value="Unplaced"/>
</dbReference>
<dbReference type="Pfam" id="PF04548">
    <property type="entry name" value="AIG1"/>
    <property type="match status" value="1"/>
</dbReference>
<keyword evidence="3" id="KW-0150">Chloroplast</keyword>
<dbReference type="EnsemblPlants" id="Kaladp0030s0087.1.v1.1">
    <property type="protein sequence ID" value="Kaladp0030s0087.1.v1.1"/>
    <property type="gene ID" value="Kaladp0030s0087.v1.1"/>
</dbReference>
<keyword evidence="9" id="KW-1002">Plastid outer membrane</keyword>
<keyword evidence="2" id="KW-0813">Transport</keyword>
<evidence type="ECO:0000256" key="1">
    <source>
        <dbReference type="ARBA" id="ARBA00001946"/>
    </source>
</evidence>
<feature type="compositionally biased region" description="Acidic residues" evidence="17">
    <location>
        <begin position="646"/>
        <end position="658"/>
    </location>
</feature>
<evidence type="ECO:0000256" key="3">
    <source>
        <dbReference type="ARBA" id="ARBA00022528"/>
    </source>
</evidence>
<evidence type="ECO:0000256" key="6">
    <source>
        <dbReference type="ARBA" id="ARBA00022723"/>
    </source>
</evidence>
<feature type="compositionally biased region" description="Basic and acidic residues" evidence="17">
    <location>
        <begin position="364"/>
        <end position="386"/>
    </location>
</feature>
<feature type="compositionally biased region" description="Basic and acidic residues" evidence="17">
    <location>
        <begin position="198"/>
        <end position="209"/>
    </location>
</feature>
<comment type="similarity">
    <text evidence="16">Belongs to the TRAFAC class TrmE-Era-EngA-EngB-Septin-like GTPase superfamily. AIG1/Toc34/Toc159-like paraseptin GTPase family. TOC159 subfamily.</text>
</comment>
<feature type="compositionally biased region" description="Acidic residues" evidence="17">
    <location>
        <begin position="1161"/>
        <end position="1183"/>
    </location>
</feature>
<dbReference type="GO" id="GO:0015031">
    <property type="term" value="P:protein transport"/>
    <property type="evidence" value="ECO:0007669"/>
    <property type="project" value="UniProtKB-KW"/>
</dbReference>
<dbReference type="GO" id="GO:0046872">
    <property type="term" value="F:metal ion binding"/>
    <property type="evidence" value="ECO:0007669"/>
    <property type="project" value="UniProtKB-KW"/>
</dbReference>
<keyword evidence="20" id="KW-1185">Reference proteome</keyword>
<feature type="compositionally biased region" description="Polar residues" evidence="17">
    <location>
        <begin position="173"/>
        <end position="182"/>
    </location>
</feature>
<feature type="compositionally biased region" description="Low complexity" evidence="17">
    <location>
        <begin position="65"/>
        <end position="83"/>
    </location>
</feature>
<keyword evidence="5" id="KW-0812">Transmembrane</keyword>
<evidence type="ECO:0000256" key="14">
    <source>
        <dbReference type="ARBA" id="ARBA00023136"/>
    </source>
</evidence>
<keyword evidence="4" id="KW-0934">Plastid</keyword>
<evidence type="ECO:0000256" key="2">
    <source>
        <dbReference type="ARBA" id="ARBA00022448"/>
    </source>
</evidence>
<accession>A0A7N0TAH1</accession>
<dbReference type="InterPro" id="IPR027417">
    <property type="entry name" value="P-loop_NTPase"/>
</dbReference>
<keyword evidence="8" id="KW-0378">Hydrolase</keyword>
<evidence type="ECO:0000256" key="8">
    <source>
        <dbReference type="ARBA" id="ARBA00022801"/>
    </source>
</evidence>
<dbReference type="GO" id="GO:0045036">
    <property type="term" value="P:protein targeting to chloroplast"/>
    <property type="evidence" value="ECO:0007669"/>
    <property type="project" value="InterPro"/>
</dbReference>
<dbReference type="Gramene" id="Kaladp0030s0087.1.v1.1">
    <property type="protein sequence ID" value="Kaladp0030s0087.1.v1.1"/>
    <property type="gene ID" value="Kaladp0030s0087.v1.1"/>
</dbReference>
<dbReference type="GO" id="GO:0009707">
    <property type="term" value="C:chloroplast outer membrane"/>
    <property type="evidence" value="ECO:0007669"/>
    <property type="project" value="UniProtKB-SubCell"/>
</dbReference>
<feature type="region of interest" description="Disordered" evidence="17">
    <location>
        <begin position="283"/>
        <end position="303"/>
    </location>
</feature>
<dbReference type="PANTHER" id="PTHR10903">
    <property type="entry name" value="GTPASE, IMAP FAMILY MEMBER-RELATED"/>
    <property type="match status" value="1"/>
</dbReference>
<sequence>MDSETVVAAGLDTTTTTATSPSGSVPSVPSLRVRALPSFEDDDDDNDITIDDIDEGGVAEESGKLKSSAGSSSFRISNSAASISEEEEEGEGGFVSGEEEFDTASERPYVAEDGGLDKSSEEEDVAFAEPPESLRSIAKLSEDENDDEVELNTLGTGGDGAFGVEDAAGATKENGTGATSVVATVGDESRTELASSEKPVDADGVEKGKVGNGVEDAVKVPETSISSEVVSDHGIDNGNDDEVKVLETSNSSEVVSKHGIDNVEEVQIDVVKPVGEGLSEIDEVKSEHGNVEEVQTDVVKPVGEGLSEVGELKSTADGDSVLESINVDVNVAEPGMAIVEDVKPAVEASLGAEKPVEDSVATKVEGREVGDRVSDKQVEIPDDDKSVENVKLDVKEDQPVVVPPSNDDSTVANGLKVTSEGDVVVETVQVDLQEPGVVVVNGSKETTNKLEVEEKDVQLDRSLLTEESLRADTPSEGEAPMVGGEGDSVKEVTNVVDNEDEIKVSEIKGEEILINGRSTELEEDKPVTAKPENDAVIVDDLKFTTEGDSVVEAVHLDVSEPEVAVVKDSKEDEKPEAEVAESLVGNNVLDQTSVAANDAKAEEIHGVRDVSNADDDEKIETAAEQDGRTEEVDEVDLSARGYDASVTEDLDQEENADDEIQRFLEEARGMEGSASDEDTNEMIFGSSEAAERFMEELEQQSTGGSQSGAESSRDRSQIIDGQIVTDSDEEVDTDEEESGKELFDSAALAALLKAATGGGSDGGNVTLSSQDVSNLFSIERPAGLGSSLRARSAPRQAQPNLFSSSAIAARGESESNLSEGERKKLESIQQLRVKFLRLVHRLGQSSEDSIAAQVLYRLVLVAGRPSNQAFSLDAAKKTAQELESQGKDDINFSLNILVIGKSGVGKSATINSIFGENKAGINAFEPATTSVKEITGVVNGVHIRVFDTPGLKTSVMDQATNRKILASVKKATKKFPPDIVLYVDRLDSQTRDLNDLPLLRTITSSLGASIWRNAIVTLTHAASAPPDGPSGAPLSYEVLVAQRSHAVQQSIGQAVGDLRLMNPSLMNPVSLAENHPSCRKNRDGQKVLPNGQTWRPQLLMFCYSMKILSEASALHKQKDPFDHQKLFGFRVRAPPLPYLLSWLLQSRTHPKLSAEQGGDNGDSDIDLDGLSESEGEEEEDEYDQLPPFKPLRNAQLAKLNKEQLKAYYEEYDYRVKLLQKKQWKEELKRMKQMKKGKVPESEFLGDEADPENGAPAAVPVPMPDMVLPPSFDCDNPAYRYRFLEPSSQFLARPVLDNHGWDHDCGYDGVNVEQSLAIASRFPAAVTVQLTKDKKEFNVHLDSSVAAKHGENASTMAGFDIQNIGKKMAYIVRGETKFKNLKKNKTTAGFSVTFLGENVATGVKIEDQIPIGKRLVLVGSTGTVRSQNDAAYGANLEVKLREADFPIGQDQSSLGLSLVKWRGDLALGANLQSQFSIGRGSKVAVRLGLNNKNSGQITVRTSTSDQLQIALVGIIPVVIGIYKAIMSGVGDNYGSY</sequence>
<feature type="region of interest" description="Disordered" evidence="17">
    <location>
        <begin position="352"/>
        <end position="386"/>
    </location>
</feature>
<evidence type="ECO:0000313" key="19">
    <source>
        <dbReference type="EnsemblPlants" id="Kaladp0030s0087.1.v1.1"/>
    </source>
</evidence>
<dbReference type="InterPro" id="IPR006703">
    <property type="entry name" value="G_AIG1"/>
</dbReference>
<feature type="compositionally biased region" description="Basic and acidic residues" evidence="17">
    <location>
        <begin position="230"/>
        <end position="241"/>
    </location>
</feature>
<dbReference type="InterPro" id="IPR024283">
    <property type="entry name" value="TOC159_MAD"/>
</dbReference>
<feature type="region of interest" description="Disordered" evidence="17">
    <location>
        <begin position="1"/>
        <end position="241"/>
    </location>
</feature>
<keyword evidence="6" id="KW-0479">Metal-binding</keyword>
<evidence type="ECO:0000256" key="17">
    <source>
        <dbReference type="SAM" id="MobiDB-lite"/>
    </source>
</evidence>
<organism evidence="19 20">
    <name type="scientific">Kalanchoe fedtschenkoi</name>
    <name type="common">Lavender scallops</name>
    <name type="synonym">South American air plant</name>
    <dbReference type="NCBI Taxonomy" id="63787"/>
    <lineage>
        <taxon>Eukaryota</taxon>
        <taxon>Viridiplantae</taxon>
        <taxon>Streptophyta</taxon>
        <taxon>Embryophyta</taxon>
        <taxon>Tracheophyta</taxon>
        <taxon>Spermatophyta</taxon>
        <taxon>Magnoliopsida</taxon>
        <taxon>eudicotyledons</taxon>
        <taxon>Gunneridae</taxon>
        <taxon>Pentapetalae</taxon>
        <taxon>Saxifragales</taxon>
        <taxon>Crassulaceae</taxon>
        <taxon>Kalanchoe</taxon>
    </lineage>
</organism>
<evidence type="ECO:0000256" key="11">
    <source>
        <dbReference type="ARBA" id="ARBA00022927"/>
    </source>
</evidence>
<reference evidence="19" key="1">
    <citation type="submission" date="2021-01" db="UniProtKB">
        <authorList>
            <consortium name="EnsemblPlants"/>
        </authorList>
    </citation>
    <scope>IDENTIFICATION</scope>
</reference>
<dbReference type="InterPro" id="IPR045058">
    <property type="entry name" value="GIMA/IAN/Toc"/>
</dbReference>
<evidence type="ECO:0000256" key="16">
    <source>
        <dbReference type="ARBA" id="ARBA00023775"/>
    </source>
</evidence>
<evidence type="ECO:0000256" key="15">
    <source>
        <dbReference type="ARBA" id="ARBA00023766"/>
    </source>
</evidence>
<keyword evidence="13" id="KW-0342">GTP-binding</keyword>
<feature type="compositionally biased region" description="Acidic residues" evidence="17">
    <location>
        <begin position="726"/>
        <end position="738"/>
    </location>
</feature>
<feature type="compositionally biased region" description="Polar residues" evidence="17">
    <location>
        <begin position="699"/>
        <end position="710"/>
    </location>
</feature>
<name>A0A7N0TAH1_KALFE</name>
<dbReference type="Pfam" id="PF11886">
    <property type="entry name" value="TOC159_MAD"/>
    <property type="match status" value="1"/>
</dbReference>
<dbReference type="InterPro" id="IPR005690">
    <property type="entry name" value="Toc86_159"/>
</dbReference>
<feature type="compositionally biased region" description="Acidic residues" evidence="17">
    <location>
        <begin position="84"/>
        <end position="103"/>
    </location>
</feature>
<evidence type="ECO:0000256" key="5">
    <source>
        <dbReference type="ARBA" id="ARBA00022692"/>
    </source>
</evidence>
<dbReference type="GO" id="GO:0003924">
    <property type="term" value="F:GTPase activity"/>
    <property type="evidence" value="ECO:0007669"/>
    <property type="project" value="InterPro"/>
</dbReference>
<feature type="region of interest" description="Disordered" evidence="17">
    <location>
        <begin position="467"/>
        <end position="489"/>
    </location>
</feature>
<keyword evidence="12" id="KW-1133">Transmembrane helix</keyword>
<evidence type="ECO:0000313" key="20">
    <source>
        <dbReference type="Proteomes" id="UP000594263"/>
    </source>
</evidence>
<evidence type="ECO:0000256" key="13">
    <source>
        <dbReference type="ARBA" id="ARBA00023134"/>
    </source>
</evidence>
<dbReference type="PROSITE" id="PS51720">
    <property type="entry name" value="G_AIG1"/>
    <property type="match status" value="1"/>
</dbReference>
<dbReference type="GO" id="GO:0005525">
    <property type="term" value="F:GTP binding"/>
    <property type="evidence" value="ECO:0007669"/>
    <property type="project" value="UniProtKB-KW"/>
</dbReference>
<feature type="domain" description="AIG1-type G" evidence="18">
    <location>
        <begin position="891"/>
        <end position="1125"/>
    </location>
</feature>
<feature type="compositionally biased region" description="Basic and acidic residues" evidence="17">
    <location>
        <begin position="619"/>
        <end position="630"/>
    </location>
</feature>
<evidence type="ECO:0000256" key="4">
    <source>
        <dbReference type="ARBA" id="ARBA00022640"/>
    </source>
</evidence>
<evidence type="ECO:0000259" key="18">
    <source>
        <dbReference type="PROSITE" id="PS51720"/>
    </source>
</evidence>
<proteinExistence type="inferred from homology"/>
<keyword evidence="11" id="KW-0653">Protein transport</keyword>
<dbReference type="SUPFAM" id="SSF52540">
    <property type="entry name" value="P-loop containing nucleoside triphosphate hydrolases"/>
    <property type="match status" value="1"/>
</dbReference>
<dbReference type="NCBIfam" id="TIGR00993">
    <property type="entry name" value="3a0901s04IAP86"/>
    <property type="match status" value="1"/>
</dbReference>
<dbReference type="Gene3D" id="3.40.50.300">
    <property type="entry name" value="P-loop containing nucleotide triphosphate hydrolases"/>
    <property type="match status" value="1"/>
</dbReference>
<protein>
    <recommendedName>
        <fullName evidence="18">AIG1-type G domain-containing protein</fullName>
    </recommendedName>
</protein>
<comment type="cofactor">
    <cofactor evidence="1">
        <name>Mg(2+)</name>
        <dbReference type="ChEBI" id="CHEBI:18420"/>
    </cofactor>
</comment>
<feature type="region of interest" description="Disordered" evidence="17">
    <location>
        <begin position="1151"/>
        <end position="1187"/>
    </location>
</feature>
<dbReference type="PANTHER" id="PTHR10903:SF120">
    <property type="entry name" value="TRANSLOCASE OF CHLOROPLAST 159, CHLOROPLASTIC"/>
    <property type="match status" value="1"/>
</dbReference>
<feature type="compositionally biased region" description="Low complexity" evidence="17">
    <location>
        <begin position="1"/>
        <end position="35"/>
    </location>
</feature>